<dbReference type="HOGENOM" id="CLU_2867589_0_0_1"/>
<protein>
    <submittedName>
        <fullName evidence="1">Uncharacterized protein</fullName>
    </submittedName>
</protein>
<accession>A0A0D0V9L7</accession>
<dbReference type="EMBL" id="KN848007">
    <property type="protein sequence ID" value="KIR44236.1"/>
    <property type="molecule type" value="Genomic_DNA"/>
</dbReference>
<dbReference type="AlphaFoldDB" id="A0A0D0V9L7"/>
<name>A0A0D0V9L7_CRYGA</name>
<gene>
    <name evidence="1" type="ORF">I312_06567</name>
</gene>
<proteinExistence type="predicted"/>
<reference evidence="1" key="1">
    <citation type="submission" date="2015-01" db="EMBL/GenBank/DDBJ databases">
        <title>The Genome Sequence of Cryptococcus gattii CA1280.</title>
        <authorList>
            <consortium name="The Broad Institute Genomics Platform"/>
            <person name="Cuomo C."/>
            <person name="Litvintseva A."/>
            <person name="Chen Y."/>
            <person name="Heitman J."/>
            <person name="Sun S."/>
            <person name="Springer D."/>
            <person name="Dromer F."/>
            <person name="Young S."/>
            <person name="Zeng Q."/>
            <person name="Gargeya S."/>
            <person name="Abouelleil A."/>
            <person name="Alvarado L."/>
            <person name="Chapman S.B."/>
            <person name="Gainer-Dewar J."/>
            <person name="Goldberg J."/>
            <person name="Griggs A."/>
            <person name="Gujja S."/>
            <person name="Hansen M."/>
            <person name="Howarth C."/>
            <person name="Imamovic A."/>
            <person name="Larimer J."/>
            <person name="Murphy C."/>
            <person name="Naylor J."/>
            <person name="Pearson M."/>
            <person name="Priest M."/>
            <person name="Roberts A."/>
            <person name="Saif S."/>
            <person name="Shea T."/>
            <person name="Sykes S."/>
            <person name="Wortman J."/>
            <person name="Nusbaum C."/>
            <person name="Birren B."/>
        </authorList>
    </citation>
    <scope>NUCLEOTIDE SEQUENCE [LARGE SCALE GENOMIC DNA]</scope>
    <source>
        <strain evidence="1">CA1280</strain>
    </source>
</reference>
<sequence>MLPSVRVQILFSPCLIHPNNEIAPPFGFSVKGKLSPYAKPSAYIGVVLSLITALTRRKTGRNKQ</sequence>
<organism evidence="1">
    <name type="scientific">Cryptococcus bacillisporus CA1280</name>
    <dbReference type="NCBI Taxonomy" id="1296109"/>
    <lineage>
        <taxon>Eukaryota</taxon>
        <taxon>Fungi</taxon>
        <taxon>Dikarya</taxon>
        <taxon>Basidiomycota</taxon>
        <taxon>Agaricomycotina</taxon>
        <taxon>Tremellomycetes</taxon>
        <taxon>Tremellales</taxon>
        <taxon>Cryptococcaceae</taxon>
        <taxon>Cryptococcus</taxon>
        <taxon>Cryptococcus gattii species complex</taxon>
    </lineage>
</organism>
<evidence type="ECO:0000313" key="1">
    <source>
        <dbReference type="EMBL" id="KIR44236.1"/>
    </source>
</evidence>
<dbReference type="OrthoDB" id="10363780at2759"/>